<sequence>MIVQYKSTDWELIKRLAPHFNGAVVQDCQLTHIKYSLGASGDRKTYELNEFNYSIKKGLQDYNINSDNEDYELIDVDLISYEVLTHKIMNLYSQVNFKGRKLFVYRCEIEMVDGVLSNKYILREENVMKVRKTYNNKLVGVSLQGKVLDTEKYKVKISL</sequence>
<gene>
    <name evidence="1" type="ORF">BCD95_005458</name>
</gene>
<comment type="caution">
    <text evidence="1">The sequence shown here is derived from an EMBL/GenBank/DDBJ whole genome shotgun (WGS) entry which is preliminary data.</text>
</comment>
<evidence type="ECO:0000313" key="1">
    <source>
        <dbReference type="EMBL" id="NSB17199.1"/>
    </source>
</evidence>
<organism evidence="1 2">
    <name type="scientific">Clostridium beijerinckii</name>
    <name type="common">Clostridium MP</name>
    <dbReference type="NCBI Taxonomy" id="1520"/>
    <lineage>
        <taxon>Bacteria</taxon>
        <taxon>Bacillati</taxon>
        <taxon>Bacillota</taxon>
        <taxon>Clostridia</taxon>
        <taxon>Eubacteriales</taxon>
        <taxon>Clostridiaceae</taxon>
        <taxon>Clostridium</taxon>
    </lineage>
</organism>
<dbReference type="AlphaFoldDB" id="A0AAE5EY41"/>
<dbReference type="RefSeq" id="WP_338108741.1">
    <property type="nucleotide sequence ID" value="NZ_JABTDW010000001.1"/>
</dbReference>
<proteinExistence type="predicted"/>
<accession>A0AAE5EY41</accession>
<evidence type="ECO:0000313" key="2">
    <source>
        <dbReference type="Proteomes" id="UP000822184"/>
    </source>
</evidence>
<reference evidence="1" key="1">
    <citation type="submission" date="2020-06" db="EMBL/GenBank/DDBJ databases">
        <title>Genomic insights into acetone-butanol-ethanol (ABE) fermentation by sequencing solventogenic clostridia strains.</title>
        <authorList>
            <person name="Brown S."/>
        </authorList>
    </citation>
    <scope>NUCLEOTIDE SEQUENCE</scope>
    <source>
        <strain evidence="1">DJ123</strain>
    </source>
</reference>
<dbReference type="Proteomes" id="UP000822184">
    <property type="component" value="Unassembled WGS sequence"/>
</dbReference>
<dbReference type="EMBL" id="JABTDW010000001">
    <property type="protein sequence ID" value="NSB17199.1"/>
    <property type="molecule type" value="Genomic_DNA"/>
</dbReference>
<name>A0AAE5EY41_CLOBE</name>
<protein>
    <submittedName>
        <fullName evidence="1">Uncharacterized protein</fullName>
    </submittedName>
</protein>